<evidence type="ECO:0000256" key="3">
    <source>
        <dbReference type="ARBA" id="ARBA00022840"/>
    </source>
</evidence>
<protein>
    <recommendedName>
        <fullName evidence="4">Casein kinase I</fullName>
        <ecNumber evidence="1">2.7.11.1</ecNumber>
    </recommendedName>
</protein>
<evidence type="ECO:0000313" key="9">
    <source>
        <dbReference type="Proteomes" id="UP000688137"/>
    </source>
</evidence>
<dbReference type="PROSITE" id="PS50011">
    <property type="entry name" value="PROTEIN_KINASE_DOM"/>
    <property type="match status" value="1"/>
</dbReference>
<keyword evidence="9" id="KW-1185">Reference proteome</keyword>
<dbReference type="PROSITE" id="PS00108">
    <property type="entry name" value="PROTEIN_KINASE_ST"/>
    <property type="match status" value="1"/>
</dbReference>
<evidence type="ECO:0000256" key="1">
    <source>
        <dbReference type="ARBA" id="ARBA00012513"/>
    </source>
</evidence>
<dbReference type="AlphaFoldDB" id="A0A8S1MLF0"/>
<dbReference type="EC" id="2.7.11.1" evidence="1"/>
<dbReference type="PANTHER" id="PTHR11909">
    <property type="entry name" value="CASEIN KINASE-RELATED"/>
    <property type="match status" value="1"/>
</dbReference>
<dbReference type="InterPro" id="IPR017441">
    <property type="entry name" value="Protein_kinase_ATP_BS"/>
</dbReference>
<keyword evidence="2 5" id="KW-0547">Nucleotide-binding</keyword>
<evidence type="ECO:0000256" key="5">
    <source>
        <dbReference type="PROSITE-ProRule" id="PRU10141"/>
    </source>
</evidence>
<evidence type="ECO:0000256" key="6">
    <source>
        <dbReference type="RuleBase" id="RU000304"/>
    </source>
</evidence>
<keyword evidence="6" id="KW-0808">Transferase</keyword>
<evidence type="ECO:0000256" key="4">
    <source>
        <dbReference type="ARBA" id="ARBA00023860"/>
    </source>
</evidence>
<keyword evidence="6" id="KW-0723">Serine/threonine-protein kinase</keyword>
<dbReference type="GO" id="GO:0005524">
    <property type="term" value="F:ATP binding"/>
    <property type="evidence" value="ECO:0007669"/>
    <property type="project" value="UniProtKB-UniRule"/>
</dbReference>
<evidence type="ECO:0000259" key="7">
    <source>
        <dbReference type="PROSITE" id="PS50011"/>
    </source>
</evidence>
<comment type="caution">
    <text evidence="8">The sequence shown here is derived from an EMBL/GenBank/DDBJ whole genome shotgun (WGS) entry which is preliminary data.</text>
</comment>
<gene>
    <name evidence="8" type="ORF">PPRIM_AZ9-3.1.T0590161</name>
</gene>
<dbReference type="PROSITE" id="PS00107">
    <property type="entry name" value="PROTEIN_KINASE_ATP"/>
    <property type="match status" value="1"/>
</dbReference>
<proteinExistence type="inferred from homology"/>
<evidence type="ECO:0000313" key="8">
    <source>
        <dbReference type="EMBL" id="CAD8078093.1"/>
    </source>
</evidence>
<accession>A0A8S1MLF0</accession>
<keyword evidence="6" id="KW-0418">Kinase</keyword>
<dbReference type="InterPro" id="IPR000719">
    <property type="entry name" value="Prot_kinase_dom"/>
</dbReference>
<comment type="similarity">
    <text evidence="6">Belongs to the protein kinase superfamily.</text>
</comment>
<dbReference type="InterPro" id="IPR008271">
    <property type="entry name" value="Ser/Thr_kinase_AS"/>
</dbReference>
<feature type="binding site" evidence="5">
    <location>
        <position position="51"/>
    </location>
    <ligand>
        <name>ATP</name>
        <dbReference type="ChEBI" id="CHEBI:30616"/>
    </ligand>
</feature>
<dbReference type="CDD" id="cd14016">
    <property type="entry name" value="STKc_CK1"/>
    <property type="match status" value="1"/>
</dbReference>
<keyword evidence="3 5" id="KW-0067">ATP-binding</keyword>
<dbReference type="GO" id="GO:0004674">
    <property type="term" value="F:protein serine/threonine kinase activity"/>
    <property type="evidence" value="ECO:0007669"/>
    <property type="project" value="UniProtKB-KW"/>
</dbReference>
<organism evidence="8 9">
    <name type="scientific">Paramecium primaurelia</name>
    <dbReference type="NCBI Taxonomy" id="5886"/>
    <lineage>
        <taxon>Eukaryota</taxon>
        <taxon>Sar</taxon>
        <taxon>Alveolata</taxon>
        <taxon>Ciliophora</taxon>
        <taxon>Intramacronucleata</taxon>
        <taxon>Oligohymenophorea</taxon>
        <taxon>Peniculida</taxon>
        <taxon>Parameciidae</taxon>
        <taxon>Paramecium</taxon>
    </lineage>
</organism>
<sequence>MDEAVVLKQKKLIAGMVIAGKYKLLEKIGAGSFGMVFKSQFLKNGDLVAAKFEKRDDSQKGVSLLIREIKVLSEVNGLKGFPQIKFYGRDENYNFFMETYFGLNLEQLLRKCGNKFSLHTTLRIGIQIIERLQAFHEKNLIHRDIKPENFTISRQDATQIMAIDFGLAKYYRDTAGKHIPFVNNKGLIGTARYASINALLGNEQSRRDDIEAIAYVLIYFHLGELPWQNIQVTSKEEKYKQILILKQNNELDKYTDKIPKCLMKMLKISKSYEFNQTPDYMGLTKLLQDELTIDGKMDWEHLLETNNDKLSVSIDIDVIENDNQFNDLQDDKQQEVLNSMQKIAQQQTKFIDGRLNNSRNNIIFLKVPKNSIVLNDAQSPAGTIKSFNTSKLNHYCGSNINFNTQKQFSDLRVKSCENFQYNDDDNYDADSDDQPCILFKNLVVGRSSSKM</sequence>
<evidence type="ECO:0000256" key="2">
    <source>
        <dbReference type="ARBA" id="ARBA00022741"/>
    </source>
</evidence>
<dbReference type="Proteomes" id="UP000688137">
    <property type="component" value="Unassembled WGS sequence"/>
</dbReference>
<dbReference type="SMART" id="SM00220">
    <property type="entry name" value="S_TKc"/>
    <property type="match status" value="1"/>
</dbReference>
<dbReference type="Pfam" id="PF00069">
    <property type="entry name" value="Pkinase"/>
    <property type="match status" value="1"/>
</dbReference>
<dbReference type="OMA" id="VTQIMAI"/>
<feature type="domain" description="Protein kinase" evidence="7">
    <location>
        <begin position="22"/>
        <end position="287"/>
    </location>
</feature>
<dbReference type="InterPro" id="IPR050235">
    <property type="entry name" value="CK1_Ser-Thr_kinase"/>
</dbReference>
<reference evidence="8" key="1">
    <citation type="submission" date="2021-01" db="EMBL/GenBank/DDBJ databases">
        <authorList>
            <consortium name="Genoscope - CEA"/>
            <person name="William W."/>
        </authorList>
    </citation>
    <scope>NUCLEOTIDE SEQUENCE</scope>
</reference>
<dbReference type="EMBL" id="CAJJDM010000060">
    <property type="protein sequence ID" value="CAD8078093.1"/>
    <property type="molecule type" value="Genomic_DNA"/>
</dbReference>
<name>A0A8S1MLF0_PARPR</name>